<name>A0AB33VB08_RALSU</name>
<keyword evidence="2" id="KW-0520">NAD</keyword>
<dbReference type="SUPFAM" id="SSF51735">
    <property type="entry name" value="NAD(P)-binding Rossmann-fold domains"/>
    <property type="match status" value="1"/>
</dbReference>
<dbReference type="CDD" id="cd12164">
    <property type="entry name" value="GDH_like_2"/>
    <property type="match status" value="1"/>
</dbReference>
<gene>
    <name evidence="4" type="ORF">RRSL_01444</name>
</gene>
<dbReference type="PANTHER" id="PTHR43333">
    <property type="entry name" value="2-HACID_DH_C DOMAIN-CONTAINING PROTEIN"/>
    <property type="match status" value="1"/>
</dbReference>
<proteinExistence type="predicted"/>
<feature type="domain" description="D-isomer specific 2-hydroxyacid dehydrogenase NAD-binding" evidence="3">
    <location>
        <begin position="138"/>
        <end position="309"/>
    </location>
</feature>
<sequence>MTRSNAEPRRHAPRQPLLHSLTYTSTTTRRPMHIQIYTPDGKPQPWLDGFAQALPEARLSVWEQGAAQDADYAVVWQPPADMLRGRTDLRAVFNLGAGVDAILGLRAQSPDALPEGLPIVRLDDAGMAAQMSEYVTHAVLRFFRRLDEYERLQQAKMWRFLKPFERDTFVVGVLGLGVLGTHIARTLAGFGFPVRGWSRSAKSVEGIDCRAGTDALPGFLAGTRVLINVLPLTADTENVLNAALFEQLEAGAYLVNVARGQHLVEKDLLAAVARGQIAGAALDVFRTEPLPVDHPFWTEPRIRITPHISALTLREVSIAQIARKIRALEAGEPIAGIVDLQRGY</sequence>
<evidence type="ECO:0000259" key="3">
    <source>
        <dbReference type="Pfam" id="PF02826"/>
    </source>
</evidence>
<dbReference type="GO" id="GO:0051287">
    <property type="term" value="F:NAD binding"/>
    <property type="evidence" value="ECO:0007669"/>
    <property type="project" value="InterPro"/>
</dbReference>
<dbReference type="Pfam" id="PF02826">
    <property type="entry name" value="2-Hacid_dh_C"/>
    <property type="match status" value="1"/>
</dbReference>
<dbReference type="PANTHER" id="PTHR43333:SF1">
    <property type="entry name" value="D-ISOMER SPECIFIC 2-HYDROXYACID DEHYDROGENASE NAD-BINDING DOMAIN-CONTAINING PROTEIN"/>
    <property type="match status" value="1"/>
</dbReference>
<evidence type="ECO:0000313" key="4">
    <source>
        <dbReference type="EMBL" id="EAP71217.1"/>
    </source>
</evidence>
<dbReference type="GO" id="GO:0016491">
    <property type="term" value="F:oxidoreductase activity"/>
    <property type="evidence" value="ECO:0007669"/>
    <property type="project" value="UniProtKB-KW"/>
</dbReference>
<dbReference type="Proteomes" id="UP000005933">
    <property type="component" value="Unassembled WGS sequence"/>
</dbReference>
<organism evidence="4 5">
    <name type="scientific">Ralstonia solanacearum (strain UW551)</name>
    <dbReference type="NCBI Taxonomy" id="342110"/>
    <lineage>
        <taxon>Bacteria</taxon>
        <taxon>Pseudomonadati</taxon>
        <taxon>Pseudomonadota</taxon>
        <taxon>Betaproteobacteria</taxon>
        <taxon>Burkholderiales</taxon>
        <taxon>Burkholderiaceae</taxon>
        <taxon>Ralstonia</taxon>
        <taxon>Ralstonia solanacearum species complex</taxon>
    </lineage>
</organism>
<dbReference type="EMBL" id="AAKL01000061">
    <property type="protein sequence ID" value="EAP71217.1"/>
    <property type="molecule type" value="Genomic_DNA"/>
</dbReference>
<evidence type="ECO:0000256" key="1">
    <source>
        <dbReference type="ARBA" id="ARBA00023002"/>
    </source>
</evidence>
<dbReference type="InterPro" id="IPR036291">
    <property type="entry name" value="NAD(P)-bd_dom_sf"/>
</dbReference>
<evidence type="ECO:0000256" key="2">
    <source>
        <dbReference type="ARBA" id="ARBA00023027"/>
    </source>
</evidence>
<dbReference type="AlphaFoldDB" id="A0AB33VB08"/>
<comment type="caution">
    <text evidence="4">The sequence shown here is derived from an EMBL/GenBank/DDBJ whole genome shotgun (WGS) entry which is preliminary data.</text>
</comment>
<dbReference type="InterPro" id="IPR006140">
    <property type="entry name" value="D-isomer_DH_NAD-bd"/>
</dbReference>
<dbReference type="Gene3D" id="3.40.50.720">
    <property type="entry name" value="NAD(P)-binding Rossmann-like Domain"/>
    <property type="match status" value="2"/>
</dbReference>
<accession>A0AB33VB08</accession>
<reference evidence="4 5" key="1">
    <citation type="journal article" date="2006" name="Mol. Plant Microbe Interact.">
        <title>Identification of open reading frames unique to a select agent: Ralstonia solanacearum race 3 biovar 2.</title>
        <authorList>
            <person name="Gabriel D.W."/>
            <person name="Allen C."/>
            <person name="Schell M."/>
            <person name="Denny T.P."/>
            <person name="Greenberg J.T."/>
            <person name="Duan Y.P."/>
            <person name="Flores-Cruz Z."/>
            <person name="Huang Q."/>
            <person name="Clifford J.M."/>
            <person name="Presting G."/>
            <person name="Gonzalez E.T."/>
            <person name="Reddy J."/>
            <person name="Elphinstone J."/>
            <person name="Swanson J."/>
            <person name="Yao J."/>
            <person name="Mulholland V."/>
            <person name="Liu L."/>
            <person name="Farmerie W."/>
            <person name="Patnaikuni M."/>
            <person name="Balogh B."/>
            <person name="Norman D."/>
            <person name="Alvarez A."/>
            <person name="Castillo J.A."/>
            <person name="Jones J."/>
            <person name="Saddler G."/>
            <person name="Walunas T."/>
            <person name="Zhukov A."/>
            <person name="Mikhailova N."/>
        </authorList>
    </citation>
    <scope>NUCLEOTIDE SEQUENCE [LARGE SCALE GENOMIC DNA]</scope>
    <source>
        <strain evidence="4 5">UW551</strain>
    </source>
</reference>
<evidence type="ECO:0000313" key="5">
    <source>
        <dbReference type="Proteomes" id="UP000005933"/>
    </source>
</evidence>
<protein>
    <submittedName>
        <fullName evidence="4">2-hydroxyacid dehydrogenase</fullName>
    </submittedName>
</protein>
<keyword evidence="1" id="KW-0560">Oxidoreductase</keyword>